<dbReference type="InterPro" id="IPR041677">
    <property type="entry name" value="DNA2/NAM7_AAA_11"/>
</dbReference>
<evidence type="ECO:0000256" key="1">
    <source>
        <dbReference type="ARBA" id="ARBA00004496"/>
    </source>
</evidence>
<keyword evidence="8" id="KW-0347">Helicase</keyword>
<feature type="region of interest" description="Disordered" evidence="13">
    <location>
        <begin position="105"/>
        <end position="124"/>
    </location>
</feature>
<evidence type="ECO:0000256" key="6">
    <source>
        <dbReference type="ARBA" id="ARBA00022771"/>
    </source>
</evidence>
<feature type="domain" description="Helicase ATP-binding" evidence="14">
    <location>
        <begin position="531"/>
        <end position="644"/>
    </location>
</feature>
<dbReference type="InterPro" id="IPR047187">
    <property type="entry name" value="SF1_C_Upf1"/>
</dbReference>
<dbReference type="GO" id="GO:0003723">
    <property type="term" value="F:RNA binding"/>
    <property type="evidence" value="ECO:0007669"/>
    <property type="project" value="InterPro"/>
</dbReference>
<dbReference type="PROSITE" id="PS51192">
    <property type="entry name" value="HELICASE_ATP_BIND_1"/>
    <property type="match status" value="1"/>
</dbReference>
<dbReference type="InterPro" id="IPR045055">
    <property type="entry name" value="DNA2/NAM7-like"/>
</dbReference>
<dbReference type="PROSITE" id="PS51997">
    <property type="entry name" value="UPF1_CH_RICH"/>
    <property type="match status" value="1"/>
</dbReference>
<keyword evidence="4 12" id="KW-0479">Metal-binding</keyword>
<feature type="region of interest" description="C4" evidence="12">
    <location>
        <begin position="236"/>
        <end position="266"/>
    </location>
</feature>
<keyword evidence="10" id="KW-0067">ATP-binding</keyword>
<keyword evidence="17" id="KW-1185">Reference proteome</keyword>
<dbReference type="InterPro" id="IPR027417">
    <property type="entry name" value="P-loop_NTPase"/>
</dbReference>
<dbReference type="EMBL" id="CM026423">
    <property type="protein sequence ID" value="KAG0583650.1"/>
    <property type="molecule type" value="Genomic_DNA"/>
</dbReference>
<reference evidence="16" key="1">
    <citation type="submission" date="2020-06" db="EMBL/GenBank/DDBJ databases">
        <title>WGS assembly of Ceratodon purpureus strain R40.</title>
        <authorList>
            <person name="Carey S.B."/>
            <person name="Jenkins J."/>
            <person name="Shu S."/>
            <person name="Lovell J.T."/>
            <person name="Sreedasyam A."/>
            <person name="Maumus F."/>
            <person name="Tiley G.P."/>
            <person name="Fernandez-Pozo N."/>
            <person name="Barry K."/>
            <person name="Chen C."/>
            <person name="Wang M."/>
            <person name="Lipzen A."/>
            <person name="Daum C."/>
            <person name="Saski C.A."/>
            <person name="Payton A.C."/>
            <person name="Mcbreen J.C."/>
            <person name="Conrad R.E."/>
            <person name="Kollar L.M."/>
            <person name="Olsson S."/>
            <person name="Huttunen S."/>
            <person name="Landis J.B."/>
            <person name="Wickett N.J."/>
            <person name="Johnson M.G."/>
            <person name="Rensing S.A."/>
            <person name="Grimwood J."/>
            <person name="Schmutz J."/>
            <person name="Mcdaniel S.F."/>
        </authorList>
    </citation>
    <scope>NUCLEOTIDE SEQUENCE</scope>
    <source>
        <strain evidence="16">R40</strain>
    </source>
</reference>
<evidence type="ECO:0000256" key="3">
    <source>
        <dbReference type="ARBA" id="ARBA00022490"/>
    </source>
</evidence>
<dbReference type="FunFam" id="2.40.30.230:FF:000002">
    <property type="entry name" value="regulator of nonsense transcripts 1 homolog"/>
    <property type="match status" value="1"/>
</dbReference>
<dbReference type="CDD" id="cd21400">
    <property type="entry name" value="ZBD_UPF1-like"/>
    <property type="match status" value="1"/>
</dbReference>
<evidence type="ECO:0000256" key="9">
    <source>
        <dbReference type="ARBA" id="ARBA00022833"/>
    </source>
</evidence>
<comment type="subcellular location">
    <subcellularLocation>
        <location evidence="1">Cytoplasm</location>
    </subcellularLocation>
</comment>
<evidence type="ECO:0000256" key="12">
    <source>
        <dbReference type="PROSITE-ProRule" id="PRU01341"/>
    </source>
</evidence>
<keyword evidence="7" id="KW-0378">Hydrolase</keyword>
<dbReference type="Proteomes" id="UP000822688">
    <property type="component" value="Chromosome 3"/>
</dbReference>
<dbReference type="Pfam" id="PF13086">
    <property type="entry name" value="AAA_11"/>
    <property type="match status" value="1"/>
</dbReference>
<dbReference type="GO" id="GO:0008270">
    <property type="term" value="F:zinc ion binding"/>
    <property type="evidence" value="ECO:0007669"/>
    <property type="project" value="UniProtKB-UniRule"/>
</dbReference>
<name>A0A8T0IIQ1_CERPU</name>
<evidence type="ECO:0000256" key="10">
    <source>
        <dbReference type="ARBA" id="ARBA00022840"/>
    </source>
</evidence>
<dbReference type="SUPFAM" id="SSF52540">
    <property type="entry name" value="P-loop containing nucleoside triphosphate hydrolases"/>
    <property type="match status" value="1"/>
</dbReference>
<dbReference type="GO" id="GO:0000184">
    <property type="term" value="P:nuclear-transcribed mRNA catabolic process, nonsense-mediated decay"/>
    <property type="evidence" value="ECO:0007669"/>
    <property type="project" value="InterPro"/>
</dbReference>
<dbReference type="PANTHER" id="PTHR10887">
    <property type="entry name" value="DNA2/NAM7 HELICASE FAMILY"/>
    <property type="match status" value="1"/>
</dbReference>
<proteinExistence type="inferred from homology"/>
<dbReference type="Pfam" id="PF09416">
    <property type="entry name" value="UPF1_Zn_bind"/>
    <property type="match status" value="1"/>
</dbReference>
<gene>
    <name evidence="16" type="ORF">KC19_3G152000</name>
</gene>
<evidence type="ECO:0000256" key="7">
    <source>
        <dbReference type="ARBA" id="ARBA00022801"/>
    </source>
</evidence>
<feature type="compositionally biased region" description="Gly residues" evidence="13">
    <location>
        <begin position="112"/>
        <end position="124"/>
    </location>
</feature>
<evidence type="ECO:0008006" key="18">
    <source>
        <dbReference type="Google" id="ProtNLM"/>
    </source>
</evidence>
<keyword evidence="5" id="KW-0547">Nucleotide-binding</keyword>
<feature type="domain" description="Upf1" evidence="15">
    <location>
        <begin position="166"/>
        <end position="325"/>
    </location>
</feature>
<comment type="caution">
    <text evidence="16">The sequence shown here is derived from an EMBL/GenBank/DDBJ whole genome shotgun (WGS) entry which is preliminary data.</text>
</comment>
<evidence type="ECO:0000256" key="2">
    <source>
        <dbReference type="ARBA" id="ARBA00007913"/>
    </source>
</evidence>
<comment type="similarity">
    <text evidence="2">Belongs to the DNA2/NAM7 helicase family.</text>
</comment>
<keyword evidence="6 12" id="KW-0863">Zinc-finger</keyword>
<evidence type="ECO:0000259" key="14">
    <source>
        <dbReference type="PROSITE" id="PS51192"/>
    </source>
</evidence>
<evidence type="ECO:0000313" key="16">
    <source>
        <dbReference type="EMBL" id="KAG0583650.1"/>
    </source>
</evidence>
<dbReference type="PANTHER" id="PTHR10887:SF364">
    <property type="entry name" value="REGULATOR OF NONSENSE TRANSCRIPTS 1"/>
    <property type="match status" value="1"/>
</dbReference>
<feature type="region of interest" description="Disordered" evidence="13">
    <location>
        <begin position="1003"/>
        <end position="1053"/>
    </location>
</feature>
<keyword evidence="3" id="KW-0963">Cytoplasm</keyword>
<dbReference type="InterPro" id="IPR014001">
    <property type="entry name" value="Helicase_ATP-bd"/>
</dbReference>
<evidence type="ECO:0000256" key="11">
    <source>
        <dbReference type="ARBA" id="ARBA00048432"/>
    </source>
</evidence>
<dbReference type="InterPro" id="IPR018999">
    <property type="entry name" value="UPF1_CH/ZBD"/>
</dbReference>
<comment type="catalytic activity">
    <reaction evidence="11">
        <text>ATP + H2O = ADP + phosphate + H(+)</text>
        <dbReference type="Rhea" id="RHEA:13065"/>
        <dbReference type="ChEBI" id="CHEBI:15377"/>
        <dbReference type="ChEBI" id="CHEBI:15378"/>
        <dbReference type="ChEBI" id="CHEBI:30616"/>
        <dbReference type="ChEBI" id="CHEBI:43474"/>
        <dbReference type="ChEBI" id="CHEBI:456216"/>
        <dbReference type="EC" id="3.6.4.12"/>
    </reaction>
    <physiologicalReaction direction="left-to-right" evidence="11">
        <dbReference type="Rhea" id="RHEA:13066"/>
    </physiologicalReaction>
</comment>
<dbReference type="Gene3D" id="6.10.140.1240">
    <property type="match status" value="1"/>
</dbReference>
<dbReference type="FunFam" id="3.40.50.300:FF:000097">
    <property type="entry name" value="Regulator of nonsense transcripts 1"/>
    <property type="match status" value="1"/>
</dbReference>
<dbReference type="InterPro" id="IPR040812">
    <property type="entry name" value="UPF1_1B_dom"/>
</dbReference>
<dbReference type="InterPro" id="IPR041679">
    <property type="entry name" value="DNA2/NAM7-like_C"/>
</dbReference>
<evidence type="ECO:0000256" key="13">
    <source>
        <dbReference type="SAM" id="MobiDB-lite"/>
    </source>
</evidence>
<dbReference type="GO" id="GO:0005737">
    <property type="term" value="C:cytoplasm"/>
    <property type="evidence" value="ECO:0007669"/>
    <property type="project" value="UniProtKB-SubCell"/>
</dbReference>
<dbReference type="InterPro" id="IPR006935">
    <property type="entry name" value="Helicase/UvrB_N"/>
</dbReference>
<dbReference type="CDD" id="cd18808">
    <property type="entry name" value="SF1_C_Upf1"/>
    <property type="match status" value="1"/>
</dbReference>
<dbReference type="Pfam" id="PF18141">
    <property type="entry name" value="UPF1_1B_dom"/>
    <property type="match status" value="1"/>
</dbReference>
<comment type="caution">
    <text evidence="12">Lacks conserved residue(s) required for the propagation of feature annotation.</text>
</comment>
<dbReference type="GO" id="GO:0005524">
    <property type="term" value="F:ATP binding"/>
    <property type="evidence" value="ECO:0007669"/>
    <property type="project" value="UniProtKB-KW"/>
</dbReference>
<dbReference type="GO" id="GO:0003678">
    <property type="term" value="F:DNA helicase activity"/>
    <property type="evidence" value="ECO:0007669"/>
    <property type="project" value="UniProtKB-EC"/>
</dbReference>
<evidence type="ECO:0000256" key="5">
    <source>
        <dbReference type="ARBA" id="ARBA00022741"/>
    </source>
</evidence>
<dbReference type="Pfam" id="PF13087">
    <property type="entry name" value="AAA_12"/>
    <property type="match status" value="1"/>
</dbReference>
<dbReference type="CDD" id="cd18039">
    <property type="entry name" value="DEXXQc_UPF1"/>
    <property type="match status" value="1"/>
</dbReference>
<dbReference type="GO" id="GO:0016787">
    <property type="term" value="F:hydrolase activity"/>
    <property type="evidence" value="ECO:0007669"/>
    <property type="project" value="UniProtKB-KW"/>
</dbReference>
<dbReference type="GO" id="GO:0003677">
    <property type="term" value="F:DNA binding"/>
    <property type="evidence" value="ECO:0007669"/>
    <property type="project" value="InterPro"/>
</dbReference>
<organism evidence="16 17">
    <name type="scientific">Ceratodon purpureus</name>
    <name type="common">Fire moss</name>
    <name type="synonym">Dicranum purpureum</name>
    <dbReference type="NCBI Taxonomy" id="3225"/>
    <lineage>
        <taxon>Eukaryota</taxon>
        <taxon>Viridiplantae</taxon>
        <taxon>Streptophyta</taxon>
        <taxon>Embryophyta</taxon>
        <taxon>Bryophyta</taxon>
        <taxon>Bryophytina</taxon>
        <taxon>Bryopsida</taxon>
        <taxon>Dicranidae</taxon>
        <taxon>Pseudoditrichales</taxon>
        <taxon>Ditrichaceae</taxon>
        <taxon>Ceratodon</taxon>
    </lineage>
</organism>
<dbReference type="GO" id="GO:0003724">
    <property type="term" value="F:RNA helicase activity"/>
    <property type="evidence" value="ECO:0007669"/>
    <property type="project" value="InterPro"/>
</dbReference>
<evidence type="ECO:0000256" key="4">
    <source>
        <dbReference type="ARBA" id="ARBA00022723"/>
    </source>
</evidence>
<protein>
    <recommendedName>
        <fullName evidence="18">Helicase ATP-binding domain-containing protein</fullName>
    </recommendedName>
</protein>
<evidence type="ECO:0000313" key="17">
    <source>
        <dbReference type="Proteomes" id="UP000822688"/>
    </source>
</evidence>
<accession>A0A8T0IIQ1</accession>
<keyword evidence="9 12" id="KW-0862">Zinc</keyword>
<dbReference type="CDD" id="cd21407">
    <property type="entry name" value="1B_UPF1-like"/>
    <property type="match status" value="1"/>
</dbReference>
<dbReference type="Gene3D" id="2.40.30.230">
    <property type="match status" value="1"/>
</dbReference>
<sequence length="1308" mass="142257">MAAPQQPSSLFEAALHHHHHLQHQQHQQMQQQMQERMQERQERQDAYTFLEFNTQGEDYEYPGFTGESLSTQGPARGGVAAGAGVWTEAGGELVGDLGSPISVGDGRDLASGSGGDLSGLGGGGGEGGVDGKGAAGGHAGVAGLTAGISELNFEDAGDEESLEYSKRHLPEHACKYCGIHNPACIMRCNVPNCRKWFCNSRGNTSGSHIVNHLVRAKHKEVCLHKDSPLGETILECYNCGCRNVFLLGFIPAKSESVVVLLCREPCLSVNGLKDMNWDLSQWLPLIDDRCFLDWLVKVPSEQEQLRARQISAQQINKVEELWKTNPEATLEDLEKPGVDDEPQPVALKYEDAYQYQNVFGPLVKLEADYDKMMKESQSKDNITVRWDVGLNKKRVAYFVFPKEDNELRLVPGDELRLRYPGDGTHSGWQSVGHVIKLTAQEEVALELRASQGVPIDVNHNFSVDFVWKSTSFDRMQVAMKTFAVDETSVSGYIYHRLLGHEVEMQTVRNTLPRRFGAPGLPELNASQVYAVKSVLQKPVSLIQGPPGTGKTVTSAAIVYHLAKQGQGQVLVCAPSNVAVDQLAEKISATGLKVVRLCAKSREAVSSPVEHLTLHYQVRHLDTTDKSELHKLQLLKDELGELSSADEKKYKSLKRATEREISQSADVICCTCVGAGDPRLANFRFRQVLVDESTQATEPECLIPLVLGAKQLVLVGDHCQLGPVIMCKKAARAGLAQSLFERLVLLGVKPIRLQVQYRMHPSLSEFPSNSFYEGTLQNGVTMSDRMLTQIDFPWPVPNRPMFFYVQMGQEEISASGTSYLNRGEAGNVEKIVTTFLKSGVVPAQIGVITPYEGQRAYIVNNMARNGSLRQQLYKEIEVASVDSFQGREKDFIILSCVRSNEHQGIGFLNDPRRLNVALTRARYGIVILGNPKVLSKQPLWNTLLTHYKEHEVLVEGSLNNLKQSMVQFQKPKKVYNDRRVYPGGGGPALGPGEGFVPAAAASAATGATANDRRNGRARSVDGRNGSGYMPFGPLSNGASQKGGVPPHGGLTPSRGVPLTGFPSTPLTQPYAIPSRGGMHGPIGAVPQGPQTGSRGFGAGRGTTSGPIGGHLSHHQASQQQGALGGAFGFGGLESPATQASLGGPMTQQGILTQMQTQTLSQNLRDGFSLGGMSQDFFGEDFKSQGSHIGYNGQEFATQGAFGMDYNTQANQGGYGGDFITQNSQPGYSHQSGGSDFVSQDFLSHATDGLFTQGGFNDRTQDLPSTQNHYGLGGLQSQNALGPMYTQPFTQYTQPLNSQQQQAAQRRFNG</sequence>
<dbReference type="Gene3D" id="3.40.50.300">
    <property type="entry name" value="P-loop containing nucleotide triphosphate hydrolases"/>
    <property type="match status" value="2"/>
</dbReference>
<feature type="compositionally biased region" description="Basic and acidic residues" evidence="13">
    <location>
        <begin position="1009"/>
        <end position="1020"/>
    </location>
</feature>
<evidence type="ECO:0000259" key="15">
    <source>
        <dbReference type="PROSITE" id="PS51997"/>
    </source>
</evidence>
<dbReference type="Pfam" id="PF04851">
    <property type="entry name" value="ResIII"/>
    <property type="match status" value="1"/>
</dbReference>
<evidence type="ECO:0000256" key="8">
    <source>
        <dbReference type="ARBA" id="ARBA00022806"/>
    </source>
</evidence>